<name>A0A2I1H680_9GLOM</name>
<proteinExistence type="predicted"/>
<reference evidence="1 2" key="1">
    <citation type="submission" date="2015-10" db="EMBL/GenBank/DDBJ databases">
        <title>Genome analyses suggest a sexual origin of heterokaryosis in a supposedly ancient asexual fungus.</title>
        <authorList>
            <person name="Ropars J."/>
            <person name="Sedzielewska K."/>
            <person name="Noel J."/>
            <person name="Charron P."/>
            <person name="Farinelli L."/>
            <person name="Marton T."/>
            <person name="Kruger M."/>
            <person name="Pelin A."/>
            <person name="Brachmann A."/>
            <person name="Corradi N."/>
        </authorList>
    </citation>
    <scope>NUCLEOTIDE SEQUENCE [LARGE SCALE GENOMIC DNA]</scope>
    <source>
        <strain evidence="1 2">A4</strain>
    </source>
</reference>
<sequence length="153" mass="17001">MDNNPSQNNHFTESINLQQSTAAVIQTGHENSSNMNHNVVNADLSMINDNNIFPSYTNNNHFNQQPTSSSSTMQSYPPPITSSYAPQYVHPSQPISSPGSFNMASINPGIYSFDIPGFKIIVVPISSQQDNTYINSYSNNMGNQFTQFTQFRP</sequence>
<dbReference type="VEuPathDB" id="FungiDB:RhiirFUN_010946"/>
<dbReference type="AlphaFoldDB" id="A0A2I1H680"/>
<dbReference type="VEuPathDB" id="FungiDB:RhiirA1_541543"/>
<evidence type="ECO:0000313" key="1">
    <source>
        <dbReference type="EMBL" id="PKY54377.1"/>
    </source>
</evidence>
<dbReference type="EMBL" id="LLXI01001598">
    <property type="protein sequence ID" value="PKY54377.1"/>
    <property type="molecule type" value="Genomic_DNA"/>
</dbReference>
<organism evidence="1 2">
    <name type="scientific">Rhizophagus irregularis</name>
    <dbReference type="NCBI Taxonomy" id="588596"/>
    <lineage>
        <taxon>Eukaryota</taxon>
        <taxon>Fungi</taxon>
        <taxon>Fungi incertae sedis</taxon>
        <taxon>Mucoromycota</taxon>
        <taxon>Glomeromycotina</taxon>
        <taxon>Glomeromycetes</taxon>
        <taxon>Glomerales</taxon>
        <taxon>Glomeraceae</taxon>
        <taxon>Rhizophagus</taxon>
    </lineage>
</organism>
<protein>
    <submittedName>
        <fullName evidence="1">Uncharacterized protein</fullName>
    </submittedName>
</protein>
<keyword evidence="2" id="KW-1185">Reference proteome</keyword>
<dbReference type="Proteomes" id="UP000234323">
    <property type="component" value="Unassembled WGS sequence"/>
</dbReference>
<evidence type="ECO:0000313" key="2">
    <source>
        <dbReference type="Proteomes" id="UP000234323"/>
    </source>
</evidence>
<accession>A0A2I1H680</accession>
<gene>
    <name evidence="1" type="ORF">RhiirA4_473170</name>
</gene>
<comment type="caution">
    <text evidence="1">The sequence shown here is derived from an EMBL/GenBank/DDBJ whole genome shotgun (WGS) entry which is preliminary data.</text>
</comment>